<organism evidence="1 2">
    <name type="scientific">Ideonella dechloratans</name>
    <dbReference type="NCBI Taxonomy" id="36863"/>
    <lineage>
        <taxon>Bacteria</taxon>
        <taxon>Pseudomonadati</taxon>
        <taxon>Pseudomonadota</taxon>
        <taxon>Betaproteobacteria</taxon>
        <taxon>Burkholderiales</taxon>
        <taxon>Sphaerotilaceae</taxon>
        <taxon>Ideonella</taxon>
    </lineage>
</organism>
<evidence type="ECO:0008006" key="3">
    <source>
        <dbReference type="Google" id="ProtNLM"/>
    </source>
</evidence>
<name>A0A643FD85_IDEDE</name>
<accession>A0A643FD85</accession>
<keyword evidence="2" id="KW-1185">Reference proteome</keyword>
<dbReference type="EMBL" id="VZPB01000036">
    <property type="protein sequence ID" value="KAB0579698.1"/>
    <property type="molecule type" value="Genomic_DNA"/>
</dbReference>
<dbReference type="AlphaFoldDB" id="A0A643FD85"/>
<evidence type="ECO:0000313" key="1">
    <source>
        <dbReference type="EMBL" id="KAB0579698.1"/>
    </source>
</evidence>
<proteinExistence type="predicted"/>
<reference evidence="1 2" key="1">
    <citation type="submission" date="2019-09" db="EMBL/GenBank/DDBJ databases">
        <title>Draft genome sequences of 48 bacterial type strains from the CCUG.</title>
        <authorList>
            <person name="Tunovic T."/>
            <person name="Pineiro-Iglesias B."/>
            <person name="Unosson C."/>
            <person name="Inganas E."/>
            <person name="Ohlen M."/>
            <person name="Cardew S."/>
            <person name="Jensie-Markopoulos S."/>
            <person name="Salva-Serra F."/>
            <person name="Jaen-Luchoro D."/>
            <person name="Karlsson R."/>
            <person name="Svensson-Stadler L."/>
            <person name="Chun J."/>
            <person name="Moore E."/>
        </authorList>
    </citation>
    <scope>NUCLEOTIDE SEQUENCE [LARGE SCALE GENOMIC DNA]</scope>
    <source>
        <strain evidence="1 2">CCUG 30977</strain>
    </source>
</reference>
<dbReference type="Proteomes" id="UP000430120">
    <property type="component" value="Unassembled WGS sequence"/>
</dbReference>
<comment type="caution">
    <text evidence="1">The sequence shown here is derived from an EMBL/GenBank/DDBJ whole genome shotgun (WGS) entry which is preliminary data.</text>
</comment>
<gene>
    <name evidence="1" type="ORF">F7Q92_14360</name>
</gene>
<protein>
    <recommendedName>
        <fullName evidence="3">Phasin family protein</fullName>
    </recommendedName>
</protein>
<evidence type="ECO:0000313" key="2">
    <source>
        <dbReference type="Proteomes" id="UP000430120"/>
    </source>
</evidence>
<sequence>MRFPLAVDPTGLLAWGWHVPQVCKETPMMDKVQMEMAKTLWEQSRAAARQAQDAWAMVLKSQQTLLNSMRPAGAPFAMAADQFEKLVQFQAEQQQAAVAFLEKVSADYAKLLEQQKK</sequence>